<dbReference type="InterPro" id="IPR012674">
    <property type="entry name" value="Calycin"/>
</dbReference>
<gene>
    <name evidence="1" type="ORF">MONAX_5E047260</name>
</gene>
<evidence type="ECO:0000313" key="1">
    <source>
        <dbReference type="EMBL" id="VTJ83018.1"/>
    </source>
</evidence>
<comment type="caution">
    <text evidence="1">The sequence shown here is derived from an EMBL/GenBank/DDBJ whole genome shotgun (WGS) entry which is preliminary data.</text>
</comment>
<protein>
    <submittedName>
        <fullName evidence="1">Uncharacterized protein</fullName>
    </submittedName>
</protein>
<dbReference type="Proteomes" id="UP000335636">
    <property type="component" value="Unassembled WGS sequence"/>
</dbReference>
<organism evidence="1 2">
    <name type="scientific">Marmota monax</name>
    <name type="common">Woodchuck</name>
    <dbReference type="NCBI Taxonomy" id="9995"/>
    <lineage>
        <taxon>Eukaryota</taxon>
        <taxon>Metazoa</taxon>
        <taxon>Chordata</taxon>
        <taxon>Craniata</taxon>
        <taxon>Vertebrata</taxon>
        <taxon>Euteleostomi</taxon>
        <taxon>Mammalia</taxon>
        <taxon>Eutheria</taxon>
        <taxon>Euarchontoglires</taxon>
        <taxon>Glires</taxon>
        <taxon>Rodentia</taxon>
        <taxon>Sciuromorpha</taxon>
        <taxon>Sciuridae</taxon>
        <taxon>Xerinae</taxon>
        <taxon>Marmotini</taxon>
        <taxon>Marmota</taxon>
    </lineage>
</organism>
<proteinExistence type="predicted"/>
<keyword evidence="2" id="KW-1185">Reference proteome</keyword>
<dbReference type="AlphaFoldDB" id="A0A5E4CMG2"/>
<reference evidence="1" key="1">
    <citation type="submission" date="2019-04" db="EMBL/GenBank/DDBJ databases">
        <authorList>
            <person name="Alioto T."/>
            <person name="Alioto T."/>
        </authorList>
    </citation>
    <scope>NUCLEOTIDE SEQUENCE [LARGE SCALE GENOMIC DNA]</scope>
</reference>
<feature type="non-terminal residue" evidence="1">
    <location>
        <position position="1"/>
    </location>
</feature>
<accession>A0A5E4CMG2</accession>
<sequence>PEAQHENESTLKTTQFSCTLKQKFEETRADVRKTQSLHLCQWLVGSASEMGWEGKYNNKKIEIWEVSGEVCHE</sequence>
<dbReference type="EMBL" id="CABDUW010001622">
    <property type="protein sequence ID" value="VTJ83018.1"/>
    <property type="molecule type" value="Genomic_DNA"/>
</dbReference>
<dbReference type="SUPFAM" id="SSF50814">
    <property type="entry name" value="Lipocalins"/>
    <property type="match status" value="1"/>
</dbReference>
<evidence type="ECO:0000313" key="2">
    <source>
        <dbReference type="Proteomes" id="UP000335636"/>
    </source>
</evidence>
<name>A0A5E4CMG2_MARMO</name>